<keyword evidence="4" id="KW-1185">Reference proteome</keyword>
<feature type="domain" description="WH2" evidence="2">
    <location>
        <begin position="26"/>
        <end position="43"/>
    </location>
</feature>
<name>A0A430QKQ6_SCHBO</name>
<feature type="compositionally biased region" description="Pro residues" evidence="1">
    <location>
        <begin position="1"/>
        <end position="20"/>
    </location>
</feature>
<feature type="compositionally biased region" description="Low complexity" evidence="1">
    <location>
        <begin position="276"/>
        <end position="299"/>
    </location>
</feature>
<feature type="compositionally biased region" description="Low complexity" evidence="1">
    <location>
        <begin position="190"/>
        <end position="210"/>
    </location>
</feature>
<feature type="region of interest" description="Disordered" evidence="1">
    <location>
        <begin position="276"/>
        <end position="333"/>
    </location>
</feature>
<evidence type="ECO:0000313" key="4">
    <source>
        <dbReference type="Proteomes" id="UP000290809"/>
    </source>
</evidence>
<feature type="region of interest" description="Disordered" evidence="1">
    <location>
        <begin position="164"/>
        <end position="234"/>
    </location>
</feature>
<feature type="compositionally biased region" description="Polar residues" evidence="1">
    <location>
        <begin position="164"/>
        <end position="175"/>
    </location>
</feature>
<reference evidence="3 4" key="1">
    <citation type="journal article" date="2019" name="PLoS Pathog.">
        <title>Genome sequence of the bovine parasite Schistosoma bovis Tanzania.</title>
        <authorList>
            <person name="Oey H."/>
            <person name="Zakrzewski M."/>
            <person name="Gobert G."/>
            <person name="Gravermann K."/>
            <person name="Stoye J."/>
            <person name="Jones M."/>
            <person name="Mcmanus D."/>
            <person name="Krause L."/>
        </authorList>
    </citation>
    <scope>NUCLEOTIDE SEQUENCE [LARGE SCALE GENOMIC DNA]</scope>
    <source>
        <strain evidence="3 4">TAN1997</strain>
    </source>
</reference>
<dbReference type="InterPro" id="IPR003124">
    <property type="entry name" value="WH2_dom"/>
</dbReference>
<gene>
    <name evidence="3" type="ORF">DC041_0007117</name>
</gene>
<feature type="region of interest" description="Disordered" evidence="1">
    <location>
        <begin position="377"/>
        <end position="396"/>
    </location>
</feature>
<dbReference type="PROSITE" id="PS51082">
    <property type="entry name" value="WH2"/>
    <property type="match status" value="1"/>
</dbReference>
<evidence type="ECO:0000313" key="3">
    <source>
        <dbReference type="EMBL" id="RTG88264.1"/>
    </source>
</evidence>
<dbReference type="STRING" id="6184.A0A430QKQ6"/>
<dbReference type="AlphaFoldDB" id="A0A430QKQ6"/>
<protein>
    <recommendedName>
        <fullName evidence="2">WH2 domain-containing protein</fullName>
    </recommendedName>
</protein>
<proteinExistence type="predicted"/>
<comment type="caution">
    <text evidence="3">The sequence shown here is derived from an EMBL/GenBank/DDBJ whole genome shotgun (WGS) entry which is preliminary data.</text>
</comment>
<feature type="compositionally biased region" description="Polar residues" evidence="1">
    <location>
        <begin position="317"/>
        <end position="333"/>
    </location>
</feature>
<feature type="compositionally biased region" description="Basic and acidic residues" evidence="1">
    <location>
        <begin position="42"/>
        <end position="52"/>
    </location>
</feature>
<evidence type="ECO:0000259" key="2">
    <source>
        <dbReference type="PROSITE" id="PS51082"/>
    </source>
</evidence>
<accession>A0A430QKQ6</accession>
<feature type="compositionally biased region" description="Pro residues" evidence="1">
    <location>
        <begin position="125"/>
        <end position="134"/>
    </location>
</feature>
<dbReference type="Proteomes" id="UP000290809">
    <property type="component" value="Unassembled WGS sequence"/>
</dbReference>
<evidence type="ECO:0000256" key="1">
    <source>
        <dbReference type="SAM" id="MobiDB-lite"/>
    </source>
</evidence>
<organism evidence="3 4">
    <name type="scientific">Schistosoma bovis</name>
    <name type="common">Blood fluke</name>
    <dbReference type="NCBI Taxonomy" id="6184"/>
    <lineage>
        <taxon>Eukaryota</taxon>
        <taxon>Metazoa</taxon>
        <taxon>Spiralia</taxon>
        <taxon>Lophotrochozoa</taxon>
        <taxon>Platyhelminthes</taxon>
        <taxon>Trematoda</taxon>
        <taxon>Digenea</taxon>
        <taxon>Strigeidida</taxon>
        <taxon>Schistosomatoidea</taxon>
        <taxon>Schistosomatidae</taxon>
        <taxon>Schistosoma</taxon>
    </lineage>
</organism>
<sequence>MSVPPPPPPPQIKSTRPPPKQACDSSGPAFLADIRAGRTLRKVPDSEKKDRSAPLGAKPTDQNNEDSASGPPAPASGNLPPVGLSNIFANGVPKLKSVSSADVGRNNTVQNLSTKPSSYGHVKSPAPPPPPPLSPSTAASVAQNNYSLSTTPYTLYQHSAPTANNNATAVRNGSSVPAPAAAPPPPTPARPSISKSNSTSSSHNNNNNNSYPRYSFYKKPSEDNQPTPPVVPSSPVQVIMLSSIPASSTSSASPSSQPTRVTPLQLGSAANVHENNINVSNSNNTVNNLNGTTTTTTTTIPPPPSGRSPRRKQSSSNRYQRAGSTNSDVNGIPVGQSTKVIRISSNINGSLTDLPCAPTSNINPYLPSSVYDMNNYTMNSRAHPTPPPPPPPPLQQPSLSSMDNYNYDNNITSLVRHFESRFTFPDIGSVPVPKSYHGPKTYRVGSINSTHHNMNLTDMYIVFPLNFTLQQEISGELALSMGIELESPSVKFTSFVTDPFKL</sequence>
<feature type="compositionally biased region" description="Polar residues" evidence="1">
    <location>
        <begin position="98"/>
        <end position="117"/>
    </location>
</feature>
<feature type="region of interest" description="Disordered" evidence="1">
    <location>
        <begin position="98"/>
        <end position="145"/>
    </location>
</feature>
<feature type="region of interest" description="Disordered" evidence="1">
    <location>
        <begin position="1"/>
        <end position="86"/>
    </location>
</feature>
<dbReference type="EMBL" id="QMKO01001595">
    <property type="protein sequence ID" value="RTG88264.1"/>
    <property type="molecule type" value="Genomic_DNA"/>
</dbReference>
<feature type="compositionally biased region" description="Pro residues" evidence="1">
    <location>
        <begin position="180"/>
        <end position="189"/>
    </location>
</feature>
<feature type="compositionally biased region" description="Pro residues" evidence="1">
    <location>
        <begin position="384"/>
        <end position="395"/>
    </location>
</feature>
<dbReference type="GO" id="GO:0003779">
    <property type="term" value="F:actin binding"/>
    <property type="evidence" value="ECO:0007669"/>
    <property type="project" value="InterPro"/>
</dbReference>